<proteinExistence type="predicted"/>
<reference evidence="1 2" key="1">
    <citation type="submission" date="2018-08" db="EMBL/GenBank/DDBJ databases">
        <title>Genome and evolution of the arbuscular mycorrhizal fungus Diversispora epigaea (formerly Glomus versiforme) and its bacterial endosymbionts.</title>
        <authorList>
            <person name="Sun X."/>
            <person name="Fei Z."/>
            <person name="Harrison M."/>
        </authorList>
    </citation>
    <scope>NUCLEOTIDE SEQUENCE [LARGE SCALE GENOMIC DNA]</scope>
    <source>
        <strain evidence="1 2">IT104</strain>
    </source>
</reference>
<protein>
    <submittedName>
        <fullName evidence="1">Uncharacterized protein</fullName>
    </submittedName>
</protein>
<gene>
    <name evidence="1" type="ORF">Glove_428g96</name>
</gene>
<sequence>MICLFDGEEVYDEEYEIEGCQVHWNSLRRVLCKDYTGEDDTRWGIGDSMFCIV</sequence>
<evidence type="ECO:0000313" key="1">
    <source>
        <dbReference type="EMBL" id="RHZ54349.1"/>
    </source>
</evidence>
<organism evidence="1 2">
    <name type="scientific">Diversispora epigaea</name>
    <dbReference type="NCBI Taxonomy" id="1348612"/>
    <lineage>
        <taxon>Eukaryota</taxon>
        <taxon>Fungi</taxon>
        <taxon>Fungi incertae sedis</taxon>
        <taxon>Mucoromycota</taxon>
        <taxon>Glomeromycotina</taxon>
        <taxon>Glomeromycetes</taxon>
        <taxon>Diversisporales</taxon>
        <taxon>Diversisporaceae</taxon>
        <taxon>Diversispora</taxon>
    </lineage>
</organism>
<comment type="caution">
    <text evidence="1">The sequence shown here is derived from an EMBL/GenBank/DDBJ whole genome shotgun (WGS) entry which is preliminary data.</text>
</comment>
<name>A0A397GVM1_9GLOM</name>
<accession>A0A397GVM1</accession>
<dbReference type="EMBL" id="PQFF01000379">
    <property type="protein sequence ID" value="RHZ54349.1"/>
    <property type="molecule type" value="Genomic_DNA"/>
</dbReference>
<keyword evidence="2" id="KW-1185">Reference proteome</keyword>
<dbReference type="AlphaFoldDB" id="A0A397GVM1"/>
<evidence type="ECO:0000313" key="2">
    <source>
        <dbReference type="Proteomes" id="UP000266861"/>
    </source>
</evidence>
<dbReference type="Proteomes" id="UP000266861">
    <property type="component" value="Unassembled WGS sequence"/>
</dbReference>